<dbReference type="Pfam" id="PF16264">
    <property type="entry name" value="SatD"/>
    <property type="match status" value="1"/>
</dbReference>
<accession>A0A7X6MZ90</accession>
<dbReference type="EMBL" id="JAAXPR010000010">
    <property type="protein sequence ID" value="NKZ20513.1"/>
    <property type="molecule type" value="Genomic_DNA"/>
</dbReference>
<sequence length="220" mass="24905">MVYLALIGDFIASKDILDRSLVQQKLETCLHSLNHQYQDVLVSKLTITLGDEFQGLFQLDAPIFKLVDELVLAMKPYKIRFGLGAGEILTPIDPEQSIGADGPAYWRARQAIETVHKKNDYGNTQIALILENPQLSQQANALLAASEHIKSSWRPSQEEVFEALIELGIYQEQFEQYRVADYLKLNESAFTKRLKSSGAKIYFRCRNAVQELIARSQEGN</sequence>
<dbReference type="InterPro" id="IPR032580">
    <property type="entry name" value="SatD"/>
</dbReference>
<dbReference type="GO" id="GO:0003677">
    <property type="term" value="F:DNA binding"/>
    <property type="evidence" value="ECO:0007669"/>
    <property type="project" value="UniProtKB-KW"/>
</dbReference>
<name>A0A7X6MZ90_9STRE</name>
<evidence type="ECO:0000313" key="2">
    <source>
        <dbReference type="Proteomes" id="UP000522720"/>
    </source>
</evidence>
<keyword evidence="1" id="KW-0238">DNA-binding</keyword>
<reference evidence="1 2" key="1">
    <citation type="submission" date="2020-04" db="EMBL/GenBank/DDBJ databases">
        <title>MicrobeNet Type strains.</title>
        <authorList>
            <person name="Nicholson A.C."/>
        </authorList>
    </citation>
    <scope>NUCLEOTIDE SEQUENCE [LARGE SCALE GENOMIC DNA]</scope>
    <source>
        <strain evidence="1 2">CCUG 69612</strain>
    </source>
</reference>
<evidence type="ECO:0000313" key="1">
    <source>
        <dbReference type="EMBL" id="NKZ20513.1"/>
    </source>
</evidence>
<proteinExistence type="predicted"/>
<protein>
    <submittedName>
        <fullName evidence="1">DNA-binding protein</fullName>
    </submittedName>
</protein>
<dbReference type="RefSeq" id="WP_168549266.1">
    <property type="nucleotide sequence ID" value="NZ_JAAXPR010000010.1"/>
</dbReference>
<dbReference type="AlphaFoldDB" id="A0A7X6MZ90"/>
<comment type="caution">
    <text evidence="1">The sequence shown here is derived from an EMBL/GenBank/DDBJ whole genome shotgun (WGS) entry which is preliminary data.</text>
</comment>
<dbReference type="Proteomes" id="UP000522720">
    <property type="component" value="Unassembled WGS sequence"/>
</dbReference>
<keyword evidence="2" id="KW-1185">Reference proteome</keyword>
<organism evidence="1 2">
    <name type="scientific">Streptococcus ovuberis</name>
    <dbReference type="NCBI Taxonomy" id="1936207"/>
    <lineage>
        <taxon>Bacteria</taxon>
        <taxon>Bacillati</taxon>
        <taxon>Bacillota</taxon>
        <taxon>Bacilli</taxon>
        <taxon>Lactobacillales</taxon>
        <taxon>Streptococcaceae</taxon>
        <taxon>Streptococcus</taxon>
    </lineage>
</organism>
<gene>
    <name evidence="1" type="ORF">HF992_06615</name>
</gene>